<name>A0A0C9T4V4_PLICR</name>
<feature type="compositionally biased region" description="Basic and acidic residues" evidence="7">
    <location>
        <begin position="413"/>
        <end position="423"/>
    </location>
</feature>
<sequence length="423" mass="46341">MTLLRSLFLVACCLFSLVLCDASLTGDSACLSLMCIAATTDNTTVQYVLQSTGKQSLGWMAIGFGKHMVNTPMVIMWPNADGNITLSQRTATFYSMPVVDSNPNQVATLSTSLSSASGNQPKFVFTVPATSQTSQDVIWAFGTDTPSSSAVDATFHQHKQSGAFTLDLTKAVSSSATISAPSPASTGASAPGKSATDDIPYSSYQRLIIVHAVLSTLGFLVFLPAGVLLARYLRTATPTWYTGHWVAQFALGGPIILIGIIFGFMGNKKISSFHLQRNHTKLGAALFALYVIQCVLGAVIHWIKPKPKPGNAPRRPPQNYLHAVLGLLIIALALWQVRTGYAYEWPETTGRGLVPNGVNVLWYIWVASLPVLYVIGLVLYLPRQFRQERQAASRKQMENIEQERTSSESQYQMHERREQEYRE</sequence>
<feature type="transmembrane region" description="Helical" evidence="8">
    <location>
        <begin position="284"/>
        <end position="303"/>
    </location>
</feature>
<keyword evidence="13" id="KW-1185">Reference proteome</keyword>
<evidence type="ECO:0000256" key="4">
    <source>
        <dbReference type="ARBA" id="ARBA00022982"/>
    </source>
</evidence>
<evidence type="ECO:0000256" key="6">
    <source>
        <dbReference type="ARBA" id="ARBA00023136"/>
    </source>
</evidence>
<dbReference type="SMART" id="SM00664">
    <property type="entry name" value="DoH"/>
    <property type="match status" value="1"/>
</dbReference>
<evidence type="ECO:0000256" key="8">
    <source>
        <dbReference type="SAM" id="Phobius"/>
    </source>
</evidence>
<evidence type="ECO:0008006" key="14">
    <source>
        <dbReference type="Google" id="ProtNLM"/>
    </source>
</evidence>
<dbReference type="PROSITE" id="PS50836">
    <property type="entry name" value="DOMON"/>
    <property type="match status" value="1"/>
</dbReference>
<evidence type="ECO:0000256" key="2">
    <source>
        <dbReference type="ARBA" id="ARBA00022448"/>
    </source>
</evidence>
<feature type="domain" description="DOMON" evidence="10">
    <location>
        <begin position="30"/>
        <end position="142"/>
    </location>
</feature>
<feature type="compositionally biased region" description="Basic and acidic residues" evidence="7">
    <location>
        <begin position="392"/>
        <end position="406"/>
    </location>
</feature>
<dbReference type="CDD" id="cd08760">
    <property type="entry name" value="Cyt_b561_FRRS1_like"/>
    <property type="match status" value="1"/>
</dbReference>
<dbReference type="Gene3D" id="1.20.120.1770">
    <property type="match status" value="1"/>
</dbReference>
<keyword evidence="3 8" id="KW-0812">Transmembrane</keyword>
<feature type="transmembrane region" description="Helical" evidence="8">
    <location>
        <begin position="323"/>
        <end position="341"/>
    </location>
</feature>
<feature type="transmembrane region" description="Helical" evidence="8">
    <location>
        <begin position="245"/>
        <end position="264"/>
    </location>
</feature>
<dbReference type="Pfam" id="PF16010">
    <property type="entry name" value="CDH-cyt"/>
    <property type="match status" value="1"/>
</dbReference>
<dbReference type="InterPro" id="IPR006593">
    <property type="entry name" value="Cyt_b561/ferric_Rdtase_TM"/>
</dbReference>
<evidence type="ECO:0000259" key="11">
    <source>
        <dbReference type="PROSITE" id="PS50939"/>
    </source>
</evidence>
<evidence type="ECO:0000256" key="7">
    <source>
        <dbReference type="SAM" id="MobiDB-lite"/>
    </source>
</evidence>
<dbReference type="PROSITE" id="PS50939">
    <property type="entry name" value="CYTOCHROME_B561"/>
    <property type="match status" value="1"/>
</dbReference>
<evidence type="ECO:0000313" key="13">
    <source>
        <dbReference type="Proteomes" id="UP000053263"/>
    </source>
</evidence>
<keyword evidence="2" id="KW-0813">Transport</keyword>
<feature type="domain" description="Cytochrome b561" evidence="11">
    <location>
        <begin position="165"/>
        <end position="383"/>
    </location>
</feature>
<feature type="chain" id="PRO_5002220229" description="CBD9-like protein" evidence="9">
    <location>
        <begin position="23"/>
        <end position="423"/>
    </location>
</feature>
<accession>A0A0C9T4V4</accession>
<organism evidence="12 13">
    <name type="scientific">Plicaturopsis crispa FD-325 SS-3</name>
    <dbReference type="NCBI Taxonomy" id="944288"/>
    <lineage>
        <taxon>Eukaryota</taxon>
        <taxon>Fungi</taxon>
        <taxon>Dikarya</taxon>
        <taxon>Basidiomycota</taxon>
        <taxon>Agaricomycotina</taxon>
        <taxon>Agaricomycetes</taxon>
        <taxon>Agaricomycetidae</taxon>
        <taxon>Amylocorticiales</taxon>
        <taxon>Amylocorticiaceae</taxon>
        <taxon>Plicatura</taxon>
        <taxon>Plicaturopsis crispa</taxon>
    </lineage>
</organism>
<feature type="transmembrane region" description="Helical" evidence="8">
    <location>
        <begin position="208"/>
        <end position="233"/>
    </location>
</feature>
<evidence type="ECO:0000256" key="3">
    <source>
        <dbReference type="ARBA" id="ARBA00022692"/>
    </source>
</evidence>
<keyword evidence="6 8" id="KW-0472">Membrane</keyword>
<dbReference type="SUPFAM" id="SSF49344">
    <property type="entry name" value="CBD9-like"/>
    <property type="match status" value="1"/>
</dbReference>
<feature type="region of interest" description="Disordered" evidence="7">
    <location>
        <begin position="392"/>
        <end position="423"/>
    </location>
</feature>
<evidence type="ECO:0000313" key="12">
    <source>
        <dbReference type="EMBL" id="KII84359.1"/>
    </source>
</evidence>
<dbReference type="OrthoDB" id="19261at2759"/>
<evidence type="ECO:0000259" key="10">
    <source>
        <dbReference type="PROSITE" id="PS50836"/>
    </source>
</evidence>
<dbReference type="PANTHER" id="PTHR47797">
    <property type="entry name" value="DEHYDROGENASE, PUTATIVE (AFU_ORTHOLOGUE AFUA_8G05805)-RELATED"/>
    <property type="match status" value="1"/>
</dbReference>
<dbReference type="HOGENOM" id="CLU_038404_0_0_1"/>
<dbReference type="Proteomes" id="UP000053263">
    <property type="component" value="Unassembled WGS sequence"/>
</dbReference>
<evidence type="ECO:0000256" key="5">
    <source>
        <dbReference type="ARBA" id="ARBA00022989"/>
    </source>
</evidence>
<evidence type="ECO:0000256" key="9">
    <source>
        <dbReference type="SAM" id="SignalP"/>
    </source>
</evidence>
<keyword evidence="9" id="KW-0732">Signal</keyword>
<reference evidence="12 13" key="1">
    <citation type="submission" date="2014-06" db="EMBL/GenBank/DDBJ databases">
        <title>Evolutionary Origins and Diversification of the Mycorrhizal Mutualists.</title>
        <authorList>
            <consortium name="DOE Joint Genome Institute"/>
            <consortium name="Mycorrhizal Genomics Consortium"/>
            <person name="Kohler A."/>
            <person name="Kuo A."/>
            <person name="Nagy L.G."/>
            <person name="Floudas D."/>
            <person name="Copeland A."/>
            <person name="Barry K.W."/>
            <person name="Cichocki N."/>
            <person name="Veneault-Fourrey C."/>
            <person name="LaButti K."/>
            <person name="Lindquist E.A."/>
            <person name="Lipzen A."/>
            <person name="Lundell T."/>
            <person name="Morin E."/>
            <person name="Murat C."/>
            <person name="Riley R."/>
            <person name="Ohm R."/>
            <person name="Sun H."/>
            <person name="Tunlid A."/>
            <person name="Henrissat B."/>
            <person name="Grigoriev I.V."/>
            <person name="Hibbett D.S."/>
            <person name="Martin F."/>
        </authorList>
    </citation>
    <scope>NUCLEOTIDE SEQUENCE [LARGE SCALE GENOMIC DNA]</scope>
    <source>
        <strain evidence="12 13">FD-325 SS-3</strain>
    </source>
</reference>
<dbReference type="CDD" id="cd09630">
    <property type="entry name" value="CDH_like_cytochrome"/>
    <property type="match status" value="1"/>
</dbReference>
<feature type="transmembrane region" description="Helical" evidence="8">
    <location>
        <begin position="361"/>
        <end position="381"/>
    </location>
</feature>
<keyword evidence="4" id="KW-0249">Electron transport</keyword>
<comment type="subcellular location">
    <subcellularLocation>
        <location evidence="1">Membrane</location>
    </subcellularLocation>
</comment>
<dbReference type="InterPro" id="IPR005018">
    <property type="entry name" value="DOMON_domain"/>
</dbReference>
<dbReference type="PANTHER" id="PTHR47797:SF3">
    <property type="entry name" value="CYTOCHROME B561 DOMAIN-CONTAINING PROTEIN"/>
    <property type="match status" value="1"/>
</dbReference>
<dbReference type="AlphaFoldDB" id="A0A0C9T4V4"/>
<feature type="signal peptide" evidence="9">
    <location>
        <begin position="1"/>
        <end position="22"/>
    </location>
</feature>
<proteinExistence type="predicted"/>
<dbReference type="Pfam" id="PF03188">
    <property type="entry name" value="Cytochrom_B561"/>
    <property type="match status" value="1"/>
</dbReference>
<keyword evidence="5 8" id="KW-1133">Transmembrane helix</keyword>
<dbReference type="GO" id="GO:0016020">
    <property type="term" value="C:membrane"/>
    <property type="evidence" value="ECO:0007669"/>
    <property type="project" value="UniProtKB-SubCell"/>
</dbReference>
<dbReference type="Gene3D" id="2.60.40.1210">
    <property type="entry name" value="Cellobiose dehydrogenase, cytochrome domain"/>
    <property type="match status" value="1"/>
</dbReference>
<dbReference type="EMBL" id="KN832571">
    <property type="protein sequence ID" value="KII84359.1"/>
    <property type="molecule type" value="Genomic_DNA"/>
</dbReference>
<evidence type="ECO:0000256" key="1">
    <source>
        <dbReference type="ARBA" id="ARBA00004370"/>
    </source>
</evidence>
<dbReference type="SMART" id="SM00665">
    <property type="entry name" value="B561"/>
    <property type="match status" value="1"/>
</dbReference>
<protein>
    <recommendedName>
        <fullName evidence="14">CBD9-like protein</fullName>
    </recommendedName>
</protein>
<gene>
    <name evidence="12" type="ORF">PLICRDRAFT_46252</name>
</gene>
<dbReference type="InterPro" id="IPR015920">
    <property type="entry name" value="Cellobiose_DH-like_cyt"/>
</dbReference>